<comment type="caution">
    <text evidence="3">The sequence shown here is derived from an EMBL/GenBank/DDBJ whole genome shotgun (WGS) entry which is preliminary data.</text>
</comment>
<evidence type="ECO:0000313" key="4">
    <source>
        <dbReference type="EMBL" id="MCU4973646.1"/>
    </source>
</evidence>
<keyword evidence="2" id="KW-0812">Transmembrane</keyword>
<dbReference type="EMBL" id="JAOPKA010000003">
    <property type="protein sequence ID" value="MCU4741031.1"/>
    <property type="molecule type" value="Genomic_DNA"/>
</dbReference>
<evidence type="ECO:0000313" key="5">
    <source>
        <dbReference type="Proteomes" id="UP001320972"/>
    </source>
</evidence>
<dbReference type="AlphaFoldDB" id="A0AAP2YX82"/>
<evidence type="ECO:0000256" key="2">
    <source>
        <dbReference type="SAM" id="Phobius"/>
    </source>
</evidence>
<evidence type="ECO:0000313" key="3">
    <source>
        <dbReference type="EMBL" id="MCU4741031.1"/>
    </source>
</evidence>
<feature type="compositionally biased region" description="Acidic residues" evidence="1">
    <location>
        <begin position="19"/>
        <end position="30"/>
    </location>
</feature>
<feature type="transmembrane region" description="Helical" evidence="2">
    <location>
        <begin position="115"/>
        <end position="135"/>
    </location>
</feature>
<reference evidence="3 5" key="1">
    <citation type="submission" date="2022-09" db="EMBL/GenBank/DDBJ databases">
        <title>Enrichment on poylsaccharides allowed isolation of novel metabolic and taxonomic groups of Haloarchaea.</title>
        <authorList>
            <person name="Sorokin D.Y."/>
            <person name="Elcheninov A.G."/>
            <person name="Khizhniak T.V."/>
            <person name="Kolganova T.V."/>
            <person name="Kublanov I.V."/>
        </authorList>
    </citation>
    <scope>NUCLEOTIDE SEQUENCE</scope>
    <source>
        <strain evidence="4 5">AArc-m2/3/4</strain>
        <strain evidence="3">AArc-xg1-1</strain>
    </source>
</reference>
<keyword evidence="5" id="KW-1185">Reference proteome</keyword>
<protein>
    <submittedName>
        <fullName evidence="3">DUF2391 domain-containing protein</fullName>
    </submittedName>
</protein>
<sequence>MSGTDTGSEAGSKPTSGDGEGEGEDLPTETTIDDVLDHLESLEETVDAPAEQDEVRKAMRLVHRLSHNGVFGSVITQFTRKDKAEAFVGSVVIGLPMLVEDGVLDIGEFLSTNPLFFVGNLVFATLLVVGILYVAKFQEVQIHNPYFGLIPRRPVWVLAIAFTTSAVLMTMWGRVTWDEPWLHLCQVSVVFTGMAIGASLGDILPGED</sequence>
<keyword evidence="2" id="KW-1133">Transmembrane helix</keyword>
<feature type="region of interest" description="Disordered" evidence="1">
    <location>
        <begin position="1"/>
        <end position="30"/>
    </location>
</feature>
<proteinExistence type="predicted"/>
<dbReference type="Proteomes" id="UP001320972">
    <property type="component" value="Unassembled WGS sequence"/>
</dbReference>
<evidence type="ECO:0000256" key="1">
    <source>
        <dbReference type="SAM" id="MobiDB-lite"/>
    </source>
</evidence>
<feature type="compositionally biased region" description="Polar residues" evidence="1">
    <location>
        <begin position="1"/>
        <end position="15"/>
    </location>
</feature>
<accession>A0AAP2YX82</accession>
<keyword evidence="2" id="KW-0472">Membrane</keyword>
<name>A0AAP2YX82_9EURY</name>
<dbReference type="Proteomes" id="UP001321018">
    <property type="component" value="Unassembled WGS sequence"/>
</dbReference>
<dbReference type="RefSeq" id="WP_338002867.1">
    <property type="nucleotide sequence ID" value="NZ_JAOPKA010000003.1"/>
</dbReference>
<organism evidence="3 6">
    <name type="scientific">Natronoglomus mannanivorans</name>
    <dbReference type="NCBI Taxonomy" id="2979990"/>
    <lineage>
        <taxon>Archaea</taxon>
        <taxon>Methanobacteriati</taxon>
        <taxon>Methanobacteriota</taxon>
        <taxon>Stenosarchaea group</taxon>
        <taxon>Halobacteria</taxon>
        <taxon>Halobacteriales</taxon>
        <taxon>Natrialbaceae</taxon>
        <taxon>Natronoglomus</taxon>
    </lineage>
</organism>
<dbReference type="EMBL" id="JAOPKB010000007">
    <property type="protein sequence ID" value="MCU4973646.1"/>
    <property type="molecule type" value="Genomic_DNA"/>
</dbReference>
<feature type="transmembrane region" description="Helical" evidence="2">
    <location>
        <begin position="155"/>
        <end position="175"/>
    </location>
</feature>
<gene>
    <name evidence="4" type="ORF">OB955_12970</name>
    <name evidence="3" type="ORF">OB960_06400</name>
</gene>
<evidence type="ECO:0000313" key="6">
    <source>
        <dbReference type="Proteomes" id="UP001321018"/>
    </source>
</evidence>